<sequence>MLHLLIQKQNNLHNDMIQLENDIFDRLAEFSVFNLLEQQLDDANSMFYDPKLFLYPSSYDNIILLNKYQISYKLSLSQTMTKLNLVINPKYNFPLDQQKEAAQLKNIILNDQRSLQGYFNRQYQFINQSLSNYSQFFDIVESMNIESLKNQKFLSSSNVNIFQFVMNGSKSDNFNLHFTNPIPMQKISKDIVIVLNNFHDAQSVLKTIHESCTVFDRIWFFRIDEEVAYTNIFKSIHQRDYLSLQATLNIFSQIEIYFQQNNYDVKYVDFKIIQQIFDIIETQSEDSQYNIYNQNTQIISKIEAIIYIFGKYNFINTNIVIQVHIFFIHFENICFSQNTWMNIYNVGQIEYINQSYYINIQLQQIVRILNSLYVSTKDEISSVNSSILISRAIYKERQYIGMLLINEQLFGSFADMTLNNLDGLTATTLKVRMMDKQIPILNPYYQFSQTISYQQETPQSLIQTIPGILNDYPQNQFSDIVSTKIITIPKIINASEGSFIEQINEYYYMQVIRNELTIHIGLSSTVITTKSRYAYSNVYYCVPPVLTVFTIVPLNLSLLRLSQILSITRLDCLVYDGFSCMFKTEIDLYKQVKEQISKQNSTDLLYLCGYNYTSTKFFLNTDSDDFLLYLQTIPEFGNISTLIKDHNDFKTATLYMNYTNQDKVVLKYYRVMPNYQKYHLDYNGCVMVIQNNTFIQSSTFTNLRGQQTVSPNLLYLVYQQNREIIHFARYIPSLEYLLDNPLIEAVYLGHSWISNQDRNYADLLEQQTFVENETGTNNDLKVINRVCVEMVRLYNNQYFVFSTNPKNNKIVRNEHLRSNIDGTNQKFRLSIVNGITFLTKPLLSKNKSIVGISRVGGYLTLQLKIKDIFIKYFETYSNFIIMDASGSLVYSQSTQTEQYTLGVKQLLIEFGYLLEKFSNSTVQSIHRTCSRNHDFWESAYKRSENDEFTIVLNRNISKISDFLSKTDYTKSAVYERSVIFKAESQFFLGGFITIKEFSALNEFIVLINDVQLRSPQITLEQQQQFNLSQHLKNIPQNITVLDKIYPNLIRRGKIPQKIVRFQFMHDYNVQLKFKNFIYVIIISQSLFIVLIILLIKCIKLESNYNFNKQFQEYGEYVQRINQKVQANIDLNTIKLLQQPKQNYFTHSQQKYVDIIKIQLCLQKVNLIFDEKNISVVDCLRIINLLEDEHQTNLFRYIQFQPVQYYYRSFTLFVQQKLYSDFLMNQNNMTSWIPNEYANFASDLKIVQSVELTFVPSKRYISLNNKNVSKLVTRLQTAIQSTIQSRVHSKPTSRQDCIVEIQNLPFWFYNYAIDIRHNPNPCRVEIFTHVTQNQLQQSHNVELYLQCSIDLQ</sequence>
<comment type="caution">
    <text evidence="2">The sequence shown here is derived from an EMBL/GenBank/DDBJ whole genome shotgun (WGS) entry which is preliminary data.</text>
</comment>
<keyword evidence="1" id="KW-1133">Transmembrane helix</keyword>
<evidence type="ECO:0000313" key="2">
    <source>
        <dbReference type="EMBL" id="CAI9944720.1"/>
    </source>
</evidence>
<protein>
    <recommendedName>
        <fullName evidence="5">Transmembrane protein</fullName>
    </recommendedName>
</protein>
<reference evidence="2" key="1">
    <citation type="submission" date="2023-06" db="EMBL/GenBank/DDBJ databases">
        <authorList>
            <person name="Kurt Z."/>
        </authorList>
    </citation>
    <scope>NUCLEOTIDE SEQUENCE</scope>
</reference>
<proteinExistence type="predicted"/>
<dbReference type="Proteomes" id="UP001642409">
    <property type="component" value="Unassembled WGS sequence"/>
</dbReference>
<evidence type="ECO:0008006" key="5">
    <source>
        <dbReference type="Google" id="ProtNLM"/>
    </source>
</evidence>
<evidence type="ECO:0000256" key="1">
    <source>
        <dbReference type="SAM" id="Phobius"/>
    </source>
</evidence>
<evidence type="ECO:0000313" key="4">
    <source>
        <dbReference type="Proteomes" id="UP001642409"/>
    </source>
</evidence>
<reference evidence="3 4" key="2">
    <citation type="submission" date="2024-07" db="EMBL/GenBank/DDBJ databases">
        <authorList>
            <person name="Akdeniz Z."/>
        </authorList>
    </citation>
    <scope>NUCLEOTIDE SEQUENCE [LARGE SCALE GENOMIC DNA]</scope>
</reference>
<accession>A0AA86Q0N5</accession>
<keyword evidence="1" id="KW-0812">Transmembrane</keyword>
<keyword evidence="4" id="KW-1185">Reference proteome</keyword>
<gene>
    <name evidence="2" type="ORF">HINF_LOCUS32365</name>
    <name evidence="3" type="ORF">HINF_LOCUS49558</name>
</gene>
<dbReference type="EMBL" id="CAXDID020000233">
    <property type="protein sequence ID" value="CAL6061126.1"/>
    <property type="molecule type" value="Genomic_DNA"/>
</dbReference>
<dbReference type="EMBL" id="CATOUU010000730">
    <property type="protein sequence ID" value="CAI9944720.1"/>
    <property type="molecule type" value="Genomic_DNA"/>
</dbReference>
<name>A0AA86Q0N5_9EUKA</name>
<evidence type="ECO:0000313" key="3">
    <source>
        <dbReference type="EMBL" id="CAL6061126.1"/>
    </source>
</evidence>
<feature type="transmembrane region" description="Helical" evidence="1">
    <location>
        <begin position="1076"/>
        <end position="1095"/>
    </location>
</feature>
<organism evidence="2">
    <name type="scientific">Hexamita inflata</name>
    <dbReference type="NCBI Taxonomy" id="28002"/>
    <lineage>
        <taxon>Eukaryota</taxon>
        <taxon>Metamonada</taxon>
        <taxon>Diplomonadida</taxon>
        <taxon>Hexamitidae</taxon>
        <taxon>Hexamitinae</taxon>
        <taxon>Hexamita</taxon>
    </lineage>
</organism>
<keyword evidence="1" id="KW-0472">Membrane</keyword>